<proteinExistence type="predicted"/>
<evidence type="ECO:0000313" key="2">
    <source>
        <dbReference type="EMBL" id="PSC68090.1"/>
    </source>
</evidence>
<keyword evidence="2" id="KW-0418">Kinase</keyword>
<evidence type="ECO:0000256" key="1">
    <source>
        <dbReference type="SAM" id="Phobius"/>
    </source>
</evidence>
<dbReference type="AlphaFoldDB" id="A0A2P6V1X0"/>
<keyword evidence="1" id="KW-1133">Transmembrane helix</keyword>
<keyword evidence="4" id="KW-1185">Reference proteome</keyword>
<dbReference type="GO" id="GO:0016301">
    <property type="term" value="F:kinase activity"/>
    <property type="evidence" value="ECO:0007669"/>
    <property type="project" value="UniProtKB-KW"/>
</dbReference>
<protein>
    <submittedName>
        <fullName evidence="3">PAS PAC sensor hybrid histidine kinase isoform A</fullName>
    </submittedName>
    <submittedName>
        <fullName evidence="2">PAS PAC sensor hybrid histidine kinase isoform B</fullName>
    </submittedName>
</protein>
<keyword evidence="2" id="KW-0808">Transferase</keyword>
<sequence length="168" mass="17201">MPSSRSSLIPSSPHASLAGVGLPQRQRRLRLVVAACAVLAAVVLLVAVEGWQQSAMQARHAEGAAVDHLGMPVDALMVEAGAGGKGARAGGTFWTLWQNRIADQEARVGAWRQRQKQIVYEETAAEEAAAAATNKAAVLAAAAAEADTLLAGAALGAAQQADDGSAVR</sequence>
<dbReference type="Proteomes" id="UP000239649">
    <property type="component" value="Unassembled WGS sequence"/>
</dbReference>
<keyword evidence="1" id="KW-0472">Membrane</keyword>
<evidence type="ECO:0000313" key="4">
    <source>
        <dbReference type="Proteomes" id="UP000239649"/>
    </source>
</evidence>
<dbReference type="EMBL" id="LHPF02000042">
    <property type="protein sequence ID" value="PSC68091.1"/>
    <property type="molecule type" value="Genomic_DNA"/>
</dbReference>
<feature type="transmembrane region" description="Helical" evidence="1">
    <location>
        <begin position="31"/>
        <end position="51"/>
    </location>
</feature>
<accession>A0A2P6V1X0</accession>
<gene>
    <name evidence="2" type="ORF">C2E20_8262</name>
</gene>
<organism evidence="2 4">
    <name type="scientific">Micractinium conductrix</name>
    <dbReference type="NCBI Taxonomy" id="554055"/>
    <lineage>
        <taxon>Eukaryota</taxon>
        <taxon>Viridiplantae</taxon>
        <taxon>Chlorophyta</taxon>
        <taxon>core chlorophytes</taxon>
        <taxon>Trebouxiophyceae</taxon>
        <taxon>Chlorellales</taxon>
        <taxon>Chlorellaceae</taxon>
        <taxon>Chlorella clade</taxon>
        <taxon>Micractinium</taxon>
    </lineage>
</organism>
<dbReference type="EMBL" id="LHPF02000042">
    <property type="protein sequence ID" value="PSC68090.1"/>
    <property type="molecule type" value="Genomic_DNA"/>
</dbReference>
<name>A0A2P6V1X0_9CHLO</name>
<reference evidence="2" key="2">
    <citation type="submission" date="2018-02" db="EMBL/GenBank/DDBJ databases">
        <authorList>
            <person name="Cohen D.B."/>
            <person name="Kent A.D."/>
        </authorList>
    </citation>
    <scope>NUCLEOTIDE SEQUENCE</scope>
    <source>
        <strain evidence="2">SAG 241.80</strain>
    </source>
</reference>
<evidence type="ECO:0000313" key="3">
    <source>
        <dbReference type="EMBL" id="PSC68091.1"/>
    </source>
</evidence>
<keyword evidence="1" id="KW-0812">Transmembrane</keyword>
<comment type="caution">
    <text evidence="2">The sequence shown here is derived from an EMBL/GenBank/DDBJ whole genome shotgun (WGS) entry which is preliminary data.</text>
</comment>
<reference evidence="2 4" key="1">
    <citation type="journal article" date="2018" name="Plant J.">
        <title>Genome sequences of Chlorella sorokiniana UTEX 1602 and Micractinium conductrix SAG 241.80: implications to maltose excretion by a green alga.</title>
        <authorList>
            <person name="Arriola M.B."/>
            <person name="Velmurugan N."/>
            <person name="Zhang Y."/>
            <person name="Plunkett M.H."/>
            <person name="Hondzo H."/>
            <person name="Barney B.M."/>
        </authorList>
    </citation>
    <scope>NUCLEOTIDE SEQUENCE [LARGE SCALE GENOMIC DNA]</scope>
    <source>
        <strain evidence="2 4">SAG 241.80</strain>
    </source>
</reference>